<organism evidence="1 2">
    <name type="scientific">candidate division WWE3 bacterium</name>
    <dbReference type="NCBI Taxonomy" id="2053526"/>
    <lineage>
        <taxon>Bacteria</taxon>
        <taxon>Katanobacteria</taxon>
    </lineage>
</organism>
<dbReference type="AlphaFoldDB" id="A0A955LGT4"/>
<evidence type="ECO:0000313" key="1">
    <source>
        <dbReference type="EMBL" id="MCA9390289.1"/>
    </source>
</evidence>
<protein>
    <submittedName>
        <fullName evidence="1">Uncharacterized protein</fullName>
    </submittedName>
</protein>
<evidence type="ECO:0000313" key="2">
    <source>
        <dbReference type="Proteomes" id="UP000701698"/>
    </source>
</evidence>
<reference evidence="1" key="1">
    <citation type="submission" date="2020-04" db="EMBL/GenBank/DDBJ databases">
        <authorList>
            <person name="Zhang T."/>
        </authorList>
    </citation>
    <scope>NUCLEOTIDE SEQUENCE</scope>
    <source>
        <strain evidence="1">HKST-UBA01</strain>
    </source>
</reference>
<reference evidence="1" key="2">
    <citation type="journal article" date="2021" name="Microbiome">
        <title>Successional dynamics and alternative stable states in a saline activated sludge microbial community over 9 years.</title>
        <authorList>
            <person name="Wang Y."/>
            <person name="Ye J."/>
            <person name="Ju F."/>
            <person name="Liu L."/>
            <person name="Boyd J.A."/>
            <person name="Deng Y."/>
            <person name="Parks D.H."/>
            <person name="Jiang X."/>
            <person name="Yin X."/>
            <person name="Woodcroft B.J."/>
            <person name="Tyson G.W."/>
            <person name="Hugenholtz P."/>
            <person name="Polz M.F."/>
            <person name="Zhang T."/>
        </authorList>
    </citation>
    <scope>NUCLEOTIDE SEQUENCE</scope>
    <source>
        <strain evidence="1">HKST-UBA01</strain>
    </source>
</reference>
<proteinExistence type="predicted"/>
<accession>A0A955LGT4</accession>
<sequence>MVINRKKVSILIVSTVLIFSSVASIPIIALAQTFNEDLLLSGTYQIGFNNAGEAINSPSNGYLAIESRGLIELYGDTNHNSATSDGIFKVFTDDVFGGSPIQLIEIQRDGKVGIGTASPTNLLTVQGGDIDLRETDGGYSAVYLDAEATVGSISVYKANTENIRLYGGDAVDSKSYIMSDKFGLGTNNPQYDLDVYGNVHFQNVNNTGKIFLGQSNALIMAESNGDICIGDCD</sequence>
<dbReference type="Proteomes" id="UP000701698">
    <property type="component" value="Unassembled WGS sequence"/>
</dbReference>
<name>A0A955LGT4_UNCKA</name>
<gene>
    <name evidence="1" type="ORF">KC571_02690</name>
</gene>
<dbReference type="EMBL" id="JAGQKX010000061">
    <property type="protein sequence ID" value="MCA9390289.1"/>
    <property type="molecule type" value="Genomic_DNA"/>
</dbReference>
<comment type="caution">
    <text evidence="1">The sequence shown here is derived from an EMBL/GenBank/DDBJ whole genome shotgun (WGS) entry which is preliminary data.</text>
</comment>